<dbReference type="GO" id="GO:0005737">
    <property type="term" value="C:cytoplasm"/>
    <property type="evidence" value="ECO:0007669"/>
    <property type="project" value="TreeGrafter"/>
</dbReference>
<dbReference type="PANTHER" id="PTHR13382">
    <property type="entry name" value="MITOCHONDRIAL ATP SYNTHASE COUPLING FACTOR B"/>
    <property type="match status" value="1"/>
</dbReference>
<dbReference type="Gene3D" id="3.80.10.10">
    <property type="entry name" value="Ribonuclease Inhibitor"/>
    <property type="match status" value="2"/>
</dbReference>
<dbReference type="EMBL" id="KQ242433">
    <property type="protein sequence ID" value="KNC78736.1"/>
    <property type="molecule type" value="Genomic_DNA"/>
</dbReference>
<dbReference type="RefSeq" id="XP_014152638.1">
    <property type="nucleotide sequence ID" value="XM_014297163.1"/>
</dbReference>
<keyword evidence="4" id="KW-1185">Reference proteome</keyword>
<protein>
    <recommendedName>
        <fullName evidence="2">F-box/LRR-repeat protein 15-like leucin rich repeat domain-containing protein</fullName>
    </recommendedName>
</protein>
<reference evidence="3 4" key="1">
    <citation type="submission" date="2011-02" db="EMBL/GenBank/DDBJ databases">
        <title>The Genome Sequence of Sphaeroforma arctica JP610.</title>
        <authorList>
            <consortium name="The Broad Institute Genome Sequencing Platform"/>
            <person name="Russ C."/>
            <person name="Cuomo C."/>
            <person name="Young S.K."/>
            <person name="Zeng Q."/>
            <person name="Gargeya S."/>
            <person name="Alvarado L."/>
            <person name="Berlin A."/>
            <person name="Chapman S.B."/>
            <person name="Chen Z."/>
            <person name="Freedman E."/>
            <person name="Gellesch M."/>
            <person name="Goldberg J."/>
            <person name="Griggs A."/>
            <person name="Gujja S."/>
            <person name="Heilman E."/>
            <person name="Heiman D."/>
            <person name="Howarth C."/>
            <person name="Mehta T."/>
            <person name="Neiman D."/>
            <person name="Pearson M."/>
            <person name="Roberts A."/>
            <person name="Saif S."/>
            <person name="Shea T."/>
            <person name="Shenoy N."/>
            <person name="Sisk P."/>
            <person name="Stolte C."/>
            <person name="Sykes S."/>
            <person name="White J."/>
            <person name="Yandava C."/>
            <person name="Burger G."/>
            <person name="Gray M.W."/>
            <person name="Holland P.W.H."/>
            <person name="King N."/>
            <person name="Lang F.B.F."/>
            <person name="Roger A.J."/>
            <person name="Ruiz-Trillo I."/>
            <person name="Haas B."/>
            <person name="Nusbaum C."/>
            <person name="Birren B."/>
        </authorList>
    </citation>
    <scope>NUCLEOTIDE SEQUENCE [LARGE SCALE GENOMIC DNA]</scope>
    <source>
        <strain evidence="3 4">JP610</strain>
    </source>
</reference>
<sequence>VLSLRGCHRLTDYGATRALSNRTVPELDHIDLFNCSQLTDSFLVHLVKSFPAISFLGLSNCQSIGARGLAAIGTLTSLEYLDIALMSNLDDKGLWELAGGCINLKVLDVSGCRRITDNGLSMLLLIKARLRCLRLVTVATAEGLTLVHMRFFQGCPSLQKLRAVKSKITDAVRDEFPGVEFELSK</sequence>
<feature type="domain" description="F-box/LRR-repeat protein 15-like leucin rich repeat" evidence="2">
    <location>
        <begin position="25"/>
        <end position="128"/>
    </location>
</feature>
<keyword evidence="1" id="KW-0833">Ubl conjugation pathway</keyword>
<evidence type="ECO:0000313" key="4">
    <source>
        <dbReference type="Proteomes" id="UP000054560"/>
    </source>
</evidence>
<feature type="non-terminal residue" evidence="3">
    <location>
        <position position="1"/>
    </location>
</feature>
<dbReference type="AlphaFoldDB" id="A0A0L0FQC2"/>
<evidence type="ECO:0000259" key="2">
    <source>
        <dbReference type="Pfam" id="PF25372"/>
    </source>
</evidence>
<organism evidence="3 4">
    <name type="scientific">Sphaeroforma arctica JP610</name>
    <dbReference type="NCBI Taxonomy" id="667725"/>
    <lineage>
        <taxon>Eukaryota</taxon>
        <taxon>Ichthyosporea</taxon>
        <taxon>Ichthyophonida</taxon>
        <taxon>Sphaeroforma</taxon>
    </lineage>
</organism>
<dbReference type="PANTHER" id="PTHR13382:SF10">
    <property type="entry name" value="ATP SYNTHASE SUBUNIT S, MITOCHONDRIAL"/>
    <property type="match status" value="1"/>
</dbReference>
<gene>
    <name evidence="3" type="ORF">SARC_08841</name>
</gene>
<name>A0A0L0FQC2_9EUKA</name>
<dbReference type="GeneID" id="25909345"/>
<accession>A0A0L0FQC2</accession>
<dbReference type="Pfam" id="PF25372">
    <property type="entry name" value="DUF7885"/>
    <property type="match status" value="1"/>
</dbReference>
<dbReference type="InterPro" id="IPR050648">
    <property type="entry name" value="F-box_LRR-repeat"/>
</dbReference>
<proteinExistence type="predicted"/>
<dbReference type="STRING" id="667725.A0A0L0FQC2"/>
<dbReference type="Proteomes" id="UP000054560">
    <property type="component" value="Unassembled WGS sequence"/>
</dbReference>
<dbReference type="SMART" id="SM00367">
    <property type="entry name" value="LRR_CC"/>
    <property type="match status" value="4"/>
</dbReference>
<evidence type="ECO:0000313" key="3">
    <source>
        <dbReference type="EMBL" id="KNC78736.1"/>
    </source>
</evidence>
<dbReference type="OrthoDB" id="421226at2759"/>
<dbReference type="eggNOG" id="KOG4341">
    <property type="taxonomic scope" value="Eukaryota"/>
</dbReference>
<dbReference type="SUPFAM" id="SSF52047">
    <property type="entry name" value="RNI-like"/>
    <property type="match status" value="1"/>
</dbReference>
<evidence type="ECO:0000256" key="1">
    <source>
        <dbReference type="ARBA" id="ARBA00022786"/>
    </source>
</evidence>
<dbReference type="InterPro" id="IPR006553">
    <property type="entry name" value="Leu-rich_rpt_Cys-con_subtyp"/>
</dbReference>
<dbReference type="InterPro" id="IPR032675">
    <property type="entry name" value="LRR_dom_sf"/>
</dbReference>
<dbReference type="InterPro" id="IPR057207">
    <property type="entry name" value="FBXL15_LRR"/>
</dbReference>